<dbReference type="Pfam" id="PF17917">
    <property type="entry name" value="RT_RNaseH"/>
    <property type="match status" value="1"/>
</dbReference>
<organism evidence="9 10">
    <name type="scientific">Gossypium australe</name>
    <dbReference type="NCBI Taxonomy" id="47621"/>
    <lineage>
        <taxon>Eukaryota</taxon>
        <taxon>Viridiplantae</taxon>
        <taxon>Streptophyta</taxon>
        <taxon>Embryophyta</taxon>
        <taxon>Tracheophyta</taxon>
        <taxon>Spermatophyta</taxon>
        <taxon>Magnoliopsida</taxon>
        <taxon>eudicotyledons</taxon>
        <taxon>Gunneridae</taxon>
        <taxon>Pentapetalae</taxon>
        <taxon>rosids</taxon>
        <taxon>malvids</taxon>
        <taxon>Malvales</taxon>
        <taxon>Malvaceae</taxon>
        <taxon>Malvoideae</taxon>
        <taxon>Gossypium</taxon>
    </lineage>
</organism>
<evidence type="ECO:0000256" key="3">
    <source>
        <dbReference type="ARBA" id="ARBA00022722"/>
    </source>
</evidence>
<dbReference type="PANTHER" id="PTHR24559:SF444">
    <property type="entry name" value="REVERSE TRANSCRIPTASE DOMAIN-CONTAINING PROTEIN"/>
    <property type="match status" value="1"/>
</dbReference>
<dbReference type="OrthoDB" id="415724at2759"/>
<gene>
    <name evidence="9" type="ORF">EPI10_021471</name>
</gene>
<accession>A0A5B6WJ03</accession>
<dbReference type="GO" id="GO:0004519">
    <property type="term" value="F:endonuclease activity"/>
    <property type="evidence" value="ECO:0007669"/>
    <property type="project" value="UniProtKB-KW"/>
</dbReference>
<dbReference type="InterPro" id="IPR041373">
    <property type="entry name" value="RT_RNaseH"/>
</dbReference>
<evidence type="ECO:0000313" key="9">
    <source>
        <dbReference type="EMBL" id="KAA3481075.1"/>
    </source>
</evidence>
<dbReference type="AlphaFoldDB" id="A0A5B6WJ03"/>
<evidence type="ECO:0000259" key="7">
    <source>
        <dbReference type="Pfam" id="PF00078"/>
    </source>
</evidence>
<keyword evidence="2" id="KW-0548">Nucleotidyltransferase</keyword>
<evidence type="ECO:0000256" key="5">
    <source>
        <dbReference type="ARBA" id="ARBA00022801"/>
    </source>
</evidence>
<keyword evidence="5" id="KW-0378">Hydrolase</keyword>
<evidence type="ECO:0000256" key="6">
    <source>
        <dbReference type="ARBA" id="ARBA00022918"/>
    </source>
</evidence>
<dbReference type="InterPro" id="IPR053134">
    <property type="entry name" value="RNA-dir_DNA_polymerase"/>
</dbReference>
<dbReference type="InterPro" id="IPR043128">
    <property type="entry name" value="Rev_trsase/Diguanyl_cyclase"/>
</dbReference>
<dbReference type="InterPro" id="IPR000477">
    <property type="entry name" value="RT_dom"/>
</dbReference>
<evidence type="ECO:0000256" key="2">
    <source>
        <dbReference type="ARBA" id="ARBA00022695"/>
    </source>
</evidence>
<feature type="domain" description="Reverse transcriptase" evidence="7">
    <location>
        <begin position="48"/>
        <end position="110"/>
    </location>
</feature>
<dbReference type="Pfam" id="PF00078">
    <property type="entry name" value="RVT_1"/>
    <property type="match status" value="1"/>
</dbReference>
<evidence type="ECO:0000313" key="10">
    <source>
        <dbReference type="Proteomes" id="UP000325315"/>
    </source>
</evidence>
<dbReference type="EMBL" id="SMMG02000003">
    <property type="protein sequence ID" value="KAA3481075.1"/>
    <property type="molecule type" value="Genomic_DNA"/>
</dbReference>
<dbReference type="PANTHER" id="PTHR24559">
    <property type="entry name" value="TRANSPOSON TY3-I GAG-POL POLYPROTEIN"/>
    <property type="match status" value="1"/>
</dbReference>
<evidence type="ECO:0000259" key="8">
    <source>
        <dbReference type="Pfam" id="PF17917"/>
    </source>
</evidence>
<dbReference type="GO" id="GO:0003964">
    <property type="term" value="F:RNA-directed DNA polymerase activity"/>
    <property type="evidence" value="ECO:0007669"/>
    <property type="project" value="UniProtKB-KW"/>
</dbReference>
<feature type="domain" description="Reverse transcriptase RNase H-like" evidence="8">
    <location>
        <begin position="160"/>
        <end position="222"/>
    </location>
</feature>
<dbReference type="CDD" id="cd01647">
    <property type="entry name" value="RT_LTR"/>
    <property type="match status" value="1"/>
</dbReference>
<dbReference type="Gene3D" id="3.10.10.10">
    <property type="entry name" value="HIV Type 1 Reverse Transcriptase, subunit A, domain 1"/>
    <property type="match status" value="1"/>
</dbReference>
<dbReference type="InterPro" id="IPR043502">
    <property type="entry name" value="DNA/RNA_pol_sf"/>
</dbReference>
<evidence type="ECO:0000256" key="4">
    <source>
        <dbReference type="ARBA" id="ARBA00022759"/>
    </source>
</evidence>
<name>A0A5B6WJ03_9ROSI</name>
<keyword evidence="6" id="KW-0695">RNA-directed DNA polymerase</keyword>
<dbReference type="GO" id="GO:0016787">
    <property type="term" value="F:hydrolase activity"/>
    <property type="evidence" value="ECO:0007669"/>
    <property type="project" value="UniProtKB-KW"/>
</dbReference>
<evidence type="ECO:0000256" key="1">
    <source>
        <dbReference type="ARBA" id="ARBA00022679"/>
    </source>
</evidence>
<dbReference type="SUPFAM" id="SSF56672">
    <property type="entry name" value="DNA/RNA polymerases"/>
    <property type="match status" value="1"/>
</dbReference>
<dbReference type="Proteomes" id="UP000325315">
    <property type="component" value="Unassembled WGS sequence"/>
</dbReference>
<protein>
    <submittedName>
        <fullName evidence="9">Transposon Ty3-I Gag-Pol polyprotein</fullName>
    </submittedName>
</protein>
<sequence length="227" mass="26973">MCIDYHQLNKVTIKNKYSLSRIDDLFDQLKSATVFSKIDMRSGYNQLTRYGHYEFLVMYFGLTNAPAIFMDLMNRIFRPHLDRFVVVFFDNILIYSRDEIEHVEHLKIFEWSEKCQQSFDQFQILLTEAAVLIQPESGKEFVIYSDASLNVLGCLLIQEGKVNYPAHDLDLAAIVFALKIWLHHLYVEKCHIFTDNKSLKYIMTQKDLNLRQRRWLELLKDYELVID</sequence>
<comment type="caution">
    <text evidence="9">The sequence shown here is derived from an EMBL/GenBank/DDBJ whole genome shotgun (WGS) entry which is preliminary data.</text>
</comment>
<reference evidence="10" key="1">
    <citation type="journal article" date="2019" name="Plant Biotechnol. J.">
        <title>Genome sequencing of the Australian wild diploid species Gossypium australe highlights disease resistance and delayed gland morphogenesis.</title>
        <authorList>
            <person name="Cai Y."/>
            <person name="Cai X."/>
            <person name="Wang Q."/>
            <person name="Wang P."/>
            <person name="Zhang Y."/>
            <person name="Cai C."/>
            <person name="Xu Y."/>
            <person name="Wang K."/>
            <person name="Zhou Z."/>
            <person name="Wang C."/>
            <person name="Geng S."/>
            <person name="Li B."/>
            <person name="Dong Q."/>
            <person name="Hou Y."/>
            <person name="Wang H."/>
            <person name="Ai P."/>
            <person name="Liu Z."/>
            <person name="Yi F."/>
            <person name="Sun M."/>
            <person name="An G."/>
            <person name="Cheng J."/>
            <person name="Zhang Y."/>
            <person name="Shi Q."/>
            <person name="Xie Y."/>
            <person name="Shi X."/>
            <person name="Chang Y."/>
            <person name="Huang F."/>
            <person name="Chen Y."/>
            <person name="Hong S."/>
            <person name="Mi L."/>
            <person name="Sun Q."/>
            <person name="Zhang L."/>
            <person name="Zhou B."/>
            <person name="Peng R."/>
            <person name="Zhang X."/>
            <person name="Liu F."/>
        </authorList>
    </citation>
    <scope>NUCLEOTIDE SEQUENCE [LARGE SCALE GENOMIC DNA]</scope>
    <source>
        <strain evidence="10">cv. PA1801</strain>
    </source>
</reference>
<keyword evidence="4" id="KW-0255">Endonuclease</keyword>
<dbReference type="Gene3D" id="3.30.70.270">
    <property type="match status" value="1"/>
</dbReference>
<proteinExistence type="predicted"/>
<keyword evidence="10" id="KW-1185">Reference proteome</keyword>
<keyword evidence="1" id="KW-0808">Transferase</keyword>
<keyword evidence="3" id="KW-0540">Nuclease</keyword>